<protein>
    <recommendedName>
        <fullName evidence="4">Prolamin-like domain-containing protein</fullName>
    </recommendedName>
</protein>
<feature type="chain" id="PRO_5032397749" description="Prolamin-like domain-containing protein" evidence="3">
    <location>
        <begin position="28"/>
        <end position="153"/>
    </location>
</feature>
<feature type="signal peptide" evidence="3">
    <location>
        <begin position="1"/>
        <end position="27"/>
    </location>
</feature>
<sequence length="153" mass="16609">MEKFHGNAIMLMSLLACTSVLVAQGLAMRLQEEEEGERPSASMAPQGAEGPLPSSFDDHLEHCLEVLGDSCLVSAFGSLIDKDYMMGNSCCPKLLEMGGHCWVQIIDAIASSFPTKKHVFILRFLGSRTWNRCVLLERQAPVASPSALIDALA</sequence>
<accession>A0A822ZAK8</accession>
<dbReference type="AlphaFoldDB" id="A0A822ZAK8"/>
<keyword evidence="6" id="KW-1185">Reference proteome</keyword>
<proteinExistence type="predicted"/>
<keyword evidence="1 3" id="KW-0732">Signal</keyword>
<gene>
    <name evidence="5" type="ORF">HUJ06_014399</name>
</gene>
<evidence type="ECO:0000256" key="3">
    <source>
        <dbReference type="SAM" id="SignalP"/>
    </source>
</evidence>
<feature type="domain" description="Prolamin-like" evidence="4">
    <location>
        <begin position="63"/>
        <end position="134"/>
    </location>
</feature>
<name>A0A822ZAK8_NELNU</name>
<evidence type="ECO:0000259" key="4">
    <source>
        <dbReference type="Pfam" id="PF05617"/>
    </source>
</evidence>
<evidence type="ECO:0000256" key="1">
    <source>
        <dbReference type="ARBA" id="ARBA00022729"/>
    </source>
</evidence>
<evidence type="ECO:0000256" key="2">
    <source>
        <dbReference type="SAM" id="MobiDB-lite"/>
    </source>
</evidence>
<evidence type="ECO:0000313" key="6">
    <source>
        <dbReference type="Proteomes" id="UP000607653"/>
    </source>
</evidence>
<organism evidence="5 6">
    <name type="scientific">Nelumbo nucifera</name>
    <name type="common">Sacred lotus</name>
    <dbReference type="NCBI Taxonomy" id="4432"/>
    <lineage>
        <taxon>Eukaryota</taxon>
        <taxon>Viridiplantae</taxon>
        <taxon>Streptophyta</taxon>
        <taxon>Embryophyta</taxon>
        <taxon>Tracheophyta</taxon>
        <taxon>Spermatophyta</taxon>
        <taxon>Magnoliopsida</taxon>
        <taxon>Proteales</taxon>
        <taxon>Nelumbonaceae</taxon>
        <taxon>Nelumbo</taxon>
    </lineage>
</organism>
<comment type="caution">
    <text evidence="5">The sequence shown here is derived from an EMBL/GenBank/DDBJ whole genome shotgun (WGS) entry which is preliminary data.</text>
</comment>
<dbReference type="PROSITE" id="PS51257">
    <property type="entry name" value="PROKAR_LIPOPROTEIN"/>
    <property type="match status" value="1"/>
</dbReference>
<dbReference type="Pfam" id="PF05617">
    <property type="entry name" value="Prolamin_like"/>
    <property type="match status" value="1"/>
</dbReference>
<feature type="region of interest" description="Disordered" evidence="2">
    <location>
        <begin position="32"/>
        <end position="52"/>
    </location>
</feature>
<dbReference type="InterPro" id="IPR008502">
    <property type="entry name" value="Prolamin-like"/>
</dbReference>
<dbReference type="Proteomes" id="UP000607653">
    <property type="component" value="Unassembled WGS sequence"/>
</dbReference>
<dbReference type="EMBL" id="DUZY01000005">
    <property type="protein sequence ID" value="DAD40076.1"/>
    <property type="molecule type" value="Genomic_DNA"/>
</dbReference>
<evidence type="ECO:0000313" key="5">
    <source>
        <dbReference type="EMBL" id="DAD40076.1"/>
    </source>
</evidence>
<reference evidence="5 6" key="1">
    <citation type="journal article" date="2020" name="Mol. Biol. Evol.">
        <title>Distinct Expression and Methylation Patterns for Genes with Different Fates following a Single Whole-Genome Duplication in Flowering Plants.</title>
        <authorList>
            <person name="Shi T."/>
            <person name="Rahmani R.S."/>
            <person name="Gugger P.F."/>
            <person name="Wang M."/>
            <person name="Li H."/>
            <person name="Zhang Y."/>
            <person name="Li Z."/>
            <person name="Wang Q."/>
            <person name="Van de Peer Y."/>
            <person name="Marchal K."/>
            <person name="Chen J."/>
        </authorList>
    </citation>
    <scope>NUCLEOTIDE SEQUENCE [LARGE SCALE GENOMIC DNA]</scope>
    <source>
        <tissue evidence="5">Leaf</tissue>
    </source>
</reference>